<feature type="region of interest" description="Disordered" evidence="1">
    <location>
        <begin position="100"/>
        <end position="124"/>
    </location>
</feature>
<protein>
    <submittedName>
        <fullName evidence="2">Uncharacterized protein</fullName>
    </submittedName>
</protein>
<feature type="compositionally biased region" description="Polar residues" evidence="1">
    <location>
        <begin position="107"/>
        <end position="124"/>
    </location>
</feature>
<comment type="caution">
    <text evidence="2">The sequence shown here is derived from an EMBL/GenBank/DDBJ whole genome shotgun (WGS) entry which is preliminary data.</text>
</comment>
<dbReference type="AlphaFoldDB" id="A0A540NM14"/>
<name>A0A540NM14_MALBA</name>
<reference evidence="2 3" key="1">
    <citation type="journal article" date="2019" name="G3 (Bethesda)">
        <title>Sequencing of a Wild Apple (Malus baccata) Genome Unravels the Differences Between Cultivated and Wild Apple Species Regarding Disease Resistance and Cold Tolerance.</title>
        <authorList>
            <person name="Chen X."/>
        </authorList>
    </citation>
    <scope>NUCLEOTIDE SEQUENCE [LARGE SCALE GENOMIC DNA]</scope>
    <source>
        <strain evidence="3">cv. Shandingzi</strain>
        <tissue evidence="2">Leaves</tissue>
    </source>
</reference>
<evidence type="ECO:0000256" key="1">
    <source>
        <dbReference type="SAM" id="MobiDB-lite"/>
    </source>
</evidence>
<dbReference type="STRING" id="106549.A0A540NM14"/>
<sequence length="157" mass="16734">MVLYQVMLDCIDAKNLRNDPIMHIYSGSGGMGFGLTPPSKFSSGHLPSNVILVRTIPAVKDGSGSASDNDGTIDSEDGVYGGRYSLDLSLQDDRVLSGAAHKYGKPSQGQTNYGSDSTYSDVSSLTDTVVGRQKPVQSNFQTQNPSAQHGLSLYILK</sequence>
<dbReference type="Proteomes" id="UP000315295">
    <property type="component" value="Unassembled WGS sequence"/>
</dbReference>
<proteinExistence type="predicted"/>
<organism evidence="2 3">
    <name type="scientific">Malus baccata</name>
    <name type="common">Siberian crab apple</name>
    <name type="synonym">Pyrus baccata</name>
    <dbReference type="NCBI Taxonomy" id="106549"/>
    <lineage>
        <taxon>Eukaryota</taxon>
        <taxon>Viridiplantae</taxon>
        <taxon>Streptophyta</taxon>
        <taxon>Embryophyta</taxon>
        <taxon>Tracheophyta</taxon>
        <taxon>Spermatophyta</taxon>
        <taxon>Magnoliopsida</taxon>
        <taxon>eudicotyledons</taxon>
        <taxon>Gunneridae</taxon>
        <taxon>Pentapetalae</taxon>
        <taxon>rosids</taxon>
        <taxon>fabids</taxon>
        <taxon>Rosales</taxon>
        <taxon>Rosaceae</taxon>
        <taxon>Amygdaloideae</taxon>
        <taxon>Maleae</taxon>
        <taxon>Malus</taxon>
    </lineage>
</organism>
<gene>
    <name evidence="2" type="ORF">C1H46_002271</name>
</gene>
<keyword evidence="3" id="KW-1185">Reference proteome</keyword>
<evidence type="ECO:0000313" key="3">
    <source>
        <dbReference type="Proteomes" id="UP000315295"/>
    </source>
</evidence>
<evidence type="ECO:0000313" key="2">
    <source>
        <dbReference type="EMBL" id="TQE12068.1"/>
    </source>
</evidence>
<dbReference type="EMBL" id="VIEB01000023">
    <property type="protein sequence ID" value="TQE12068.1"/>
    <property type="molecule type" value="Genomic_DNA"/>
</dbReference>
<accession>A0A540NM14</accession>